<dbReference type="AlphaFoldDB" id="A0A3P1BPB1"/>
<dbReference type="Proteomes" id="UP000271925">
    <property type="component" value="Unassembled WGS sequence"/>
</dbReference>
<dbReference type="InterPro" id="IPR012296">
    <property type="entry name" value="Nuclease_put_TT1808"/>
</dbReference>
<dbReference type="GO" id="GO:0004519">
    <property type="term" value="F:endonuclease activity"/>
    <property type="evidence" value="ECO:0007669"/>
    <property type="project" value="UniProtKB-KW"/>
</dbReference>
<organism evidence="2 3">
    <name type="scientific">Larkinella rosea</name>
    <dbReference type="NCBI Taxonomy" id="2025312"/>
    <lineage>
        <taxon>Bacteria</taxon>
        <taxon>Pseudomonadati</taxon>
        <taxon>Bacteroidota</taxon>
        <taxon>Cytophagia</taxon>
        <taxon>Cytophagales</taxon>
        <taxon>Spirosomataceae</taxon>
        <taxon>Larkinella</taxon>
    </lineage>
</organism>
<dbReference type="InterPro" id="IPR011335">
    <property type="entry name" value="Restrct_endonuc-II-like"/>
</dbReference>
<dbReference type="RefSeq" id="WP_124877063.1">
    <property type="nucleotide sequence ID" value="NZ_RQJO01000009.1"/>
</dbReference>
<protein>
    <submittedName>
        <fullName evidence="2">Uma2 family endonuclease</fullName>
    </submittedName>
</protein>
<feature type="domain" description="Putative restriction endonuclease" evidence="1">
    <location>
        <begin position="20"/>
        <end position="193"/>
    </location>
</feature>
<sequence>MDIVTDFSQLDPTHQYSYADYLTWEFGEWVELIGGYCTAFNGLGKSPLHQSTVSRLGMQVHQQLASQKANYDIWTLPLALILGYEKAEQSFNLVMPDIYVIQKAEPNYTTDWAWHGVPEWIVEVTDSRTLPVDQGAKYDLYQYFGVKDYWVVLPEEKRIVANVLNERSQFQKAAELSGSGQLSVHSLPDISIDWSDVFEP</sequence>
<dbReference type="EMBL" id="RQJO01000009">
    <property type="protein sequence ID" value="RRB02901.1"/>
    <property type="molecule type" value="Genomic_DNA"/>
</dbReference>
<gene>
    <name evidence="2" type="ORF">EHT25_20915</name>
</gene>
<dbReference type="Gene3D" id="3.90.1570.10">
    <property type="entry name" value="tt1808, chain A"/>
    <property type="match status" value="1"/>
</dbReference>
<dbReference type="OrthoDB" id="9808428at2"/>
<proteinExistence type="predicted"/>
<keyword evidence="2" id="KW-0378">Hydrolase</keyword>
<dbReference type="CDD" id="cd06260">
    <property type="entry name" value="DUF820-like"/>
    <property type="match status" value="1"/>
</dbReference>
<evidence type="ECO:0000313" key="2">
    <source>
        <dbReference type="EMBL" id="RRB02901.1"/>
    </source>
</evidence>
<reference evidence="2 3" key="1">
    <citation type="submission" date="2018-11" db="EMBL/GenBank/DDBJ databases">
        <authorList>
            <person name="Zhou Z."/>
            <person name="Wang G."/>
        </authorList>
    </citation>
    <scope>NUCLEOTIDE SEQUENCE [LARGE SCALE GENOMIC DNA]</scope>
    <source>
        <strain evidence="2 3">KCTC52004</strain>
    </source>
</reference>
<dbReference type="Pfam" id="PF05685">
    <property type="entry name" value="Uma2"/>
    <property type="match status" value="1"/>
</dbReference>
<dbReference type="PANTHER" id="PTHR35400:SF1">
    <property type="entry name" value="SLR1083 PROTEIN"/>
    <property type="match status" value="1"/>
</dbReference>
<keyword evidence="2" id="KW-0540">Nuclease</keyword>
<evidence type="ECO:0000313" key="3">
    <source>
        <dbReference type="Proteomes" id="UP000271925"/>
    </source>
</evidence>
<name>A0A3P1BPB1_9BACT</name>
<keyword evidence="3" id="KW-1185">Reference proteome</keyword>
<keyword evidence="2" id="KW-0255">Endonuclease</keyword>
<dbReference type="InterPro" id="IPR008538">
    <property type="entry name" value="Uma2"/>
</dbReference>
<comment type="caution">
    <text evidence="2">The sequence shown here is derived from an EMBL/GenBank/DDBJ whole genome shotgun (WGS) entry which is preliminary data.</text>
</comment>
<dbReference type="PANTHER" id="PTHR35400">
    <property type="entry name" value="SLR1083 PROTEIN"/>
    <property type="match status" value="1"/>
</dbReference>
<dbReference type="SUPFAM" id="SSF52980">
    <property type="entry name" value="Restriction endonuclease-like"/>
    <property type="match status" value="1"/>
</dbReference>
<accession>A0A3P1BPB1</accession>
<evidence type="ECO:0000259" key="1">
    <source>
        <dbReference type="Pfam" id="PF05685"/>
    </source>
</evidence>